<gene>
    <name evidence="2" type="ORF">BU16DRAFT_343343</name>
</gene>
<accession>A0A6A6QXD6</accession>
<dbReference type="AlphaFoldDB" id="A0A6A6QXD6"/>
<evidence type="ECO:0000256" key="1">
    <source>
        <dbReference type="SAM" id="MobiDB-lite"/>
    </source>
</evidence>
<protein>
    <submittedName>
        <fullName evidence="2">Uncharacterized protein</fullName>
    </submittedName>
</protein>
<sequence>MSLSERNSSFVAASQDALRSLKMAQNYGTTSPQISNIQQQHPNNTYSTPSNSYPQPPNTYAQPSYPPAPTQQPPPTQPTAPLTPSETAQLQLLRKYAHILPLPMFPLLAATGPTNADLEYRQNLLTLVSDTQSPQLAPAQKIALHTLGTMTGTNFFTMDKALNGLGKALLALDNFTAQVRHAITLERWVTPPGAGCAPLIVDVWRCCSVSAPEGRGGVCARVSRDAKLRFTDKKVREKKVKRGKAWDKGTHAPISDLRVVGEDGGEVGLEKVLVMRRAMSTNEFSDFYTRFRKQWVVPS</sequence>
<dbReference type="EMBL" id="MU004187">
    <property type="protein sequence ID" value="KAF2496896.1"/>
    <property type="molecule type" value="Genomic_DNA"/>
</dbReference>
<dbReference type="Proteomes" id="UP000799750">
    <property type="component" value="Unassembled WGS sequence"/>
</dbReference>
<feature type="region of interest" description="Disordered" evidence="1">
    <location>
        <begin position="23"/>
        <end position="83"/>
    </location>
</feature>
<dbReference type="OrthoDB" id="3925521at2759"/>
<feature type="compositionally biased region" description="Pro residues" evidence="1">
    <location>
        <begin position="64"/>
        <end position="78"/>
    </location>
</feature>
<reference evidence="2" key="1">
    <citation type="journal article" date="2020" name="Stud. Mycol.">
        <title>101 Dothideomycetes genomes: a test case for predicting lifestyles and emergence of pathogens.</title>
        <authorList>
            <person name="Haridas S."/>
            <person name="Albert R."/>
            <person name="Binder M."/>
            <person name="Bloem J."/>
            <person name="Labutti K."/>
            <person name="Salamov A."/>
            <person name="Andreopoulos B."/>
            <person name="Baker S."/>
            <person name="Barry K."/>
            <person name="Bills G."/>
            <person name="Bluhm B."/>
            <person name="Cannon C."/>
            <person name="Castanera R."/>
            <person name="Culley D."/>
            <person name="Daum C."/>
            <person name="Ezra D."/>
            <person name="Gonzalez J."/>
            <person name="Henrissat B."/>
            <person name="Kuo A."/>
            <person name="Liang C."/>
            <person name="Lipzen A."/>
            <person name="Lutzoni F."/>
            <person name="Magnuson J."/>
            <person name="Mondo S."/>
            <person name="Nolan M."/>
            <person name="Ohm R."/>
            <person name="Pangilinan J."/>
            <person name="Park H.-J."/>
            <person name="Ramirez L."/>
            <person name="Alfaro M."/>
            <person name="Sun H."/>
            <person name="Tritt A."/>
            <person name="Yoshinaga Y."/>
            <person name="Zwiers L.-H."/>
            <person name="Turgeon B."/>
            <person name="Goodwin S."/>
            <person name="Spatafora J."/>
            <person name="Crous P."/>
            <person name="Grigoriev I."/>
        </authorList>
    </citation>
    <scope>NUCLEOTIDE SEQUENCE</scope>
    <source>
        <strain evidence="2">CBS 269.34</strain>
    </source>
</reference>
<evidence type="ECO:0000313" key="2">
    <source>
        <dbReference type="EMBL" id="KAF2496896.1"/>
    </source>
</evidence>
<evidence type="ECO:0000313" key="3">
    <source>
        <dbReference type="Proteomes" id="UP000799750"/>
    </source>
</evidence>
<keyword evidence="3" id="KW-1185">Reference proteome</keyword>
<proteinExistence type="predicted"/>
<feature type="compositionally biased region" description="Polar residues" evidence="1">
    <location>
        <begin position="26"/>
        <end position="53"/>
    </location>
</feature>
<name>A0A6A6QXD6_9PEZI</name>
<organism evidence="2 3">
    <name type="scientific">Lophium mytilinum</name>
    <dbReference type="NCBI Taxonomy" id="390894"/>
    <lineage>
        <taxon>Eukaryota</taxon>
        <taxon>Fungi</taxon>
        <taxon>Dikarya</taxon>
        <taxon>Ascomycota</taxon>
        <taxon>Pezizomycotina</taxon>
        <taxon>Dothideomycetes</taxon>
        <taxon>Pleosporomycetidae</taxon>
        <taxon>Mytilinidiales</taxon>
        <taxon>Mytilinidiaceae</taxon>
        <taxon>Lophium</taxon>
    </lineage>
</organism>